<keyword evidence="1" id="KW-0472">Membrane</keyword>
<name>A0A914I3X6_GLORO</name>
<accession>A0A914I3X6</accession>
<evidence type="ECO:0000313" key="3">
    <source>
        <dbReference type="WBParaSite" id="Gr19_v10_g659.t1"/>
    </source>
</evidence>
<sequence>MQFVLMIATLVLFGYLFLWWTSGITIGVNAIVIENSEHGYQGLLTAKNRPPITGNYTIDALNTIILLCVISTVVFFGIQLSS</sequence>
<organism evidence="2 3">
    <name type="scientific">Globodera rostochiensis</name>
    <name type="common">Golden nematode worm</name>
    <name type="synonym">Heterodera rostochiensis</name>
    <dbReference type="NCBI Taxonomy" id="31243"/>
    <lineage>
        <taxon>Eukaryota</taxon>
        <taxon>Metazoa</taxon>
        <taxon>Ecdysozoa</taxon>
        <taxon>Nematoda</taxon>
        <taxon>Chromadorea</taxon>
        <taxon>Rhabditida</taxon>
        <taxon>Tylenchina</taxon>
        <taxon>Tylenchomorpha</taxon>
        <taxon>Tylenchoidea</taxon>
        <taxon>Heteroderidae</taxon>
        <taxon>Heteroderinae</taxon>
        <taxon>Globodera</taxon>
    </lineage>
</organism>
<dbReference type="AlphaFoldDB" id="A0A914I3X6"/>
<keyword evidence="1" id="KW-1133">Transmembrane helix</keyword>
<reference evidence="3" key="1">
    <citation type="submission" date="2022-11" db="UniProtKB">
        <authorList>
            <consortium name="WormBaseParasite"/>
        </authorList>
    </citation>
    <scope>IDENTIFICATION</scope>
</reference>
<evidence type="ECO:0000313" key="2">
    <source>
        <dbReference type="Proteomes" id="UP000887572"/>
    </source>
</evidence>
<dbReference type="WBParaSite" id="Gr19_v10_g659.t1">
    <property type="protein sequence ID" value="Gr19_v10_g659.t1"/>
    <property type="gene ID" value="Gr19_v10_g659"/>
</dbReference>
<feature type="transmembrane region" description="Helical" evidence="1">
    <location>
        <begin position="60"/>
        <end position="78"/>
    </location>
</feature>
<evidence type="ECO:0000256" key="1">
    <source>
        <dbReference type="SAM" id="Phobius"/>
    </source>
</evidence>
<keyword evidence="2" id="KW-1185">Reference proteome</keyword>
<protein>
    <submittedName>
        <fullName evidence="3">Uncharacterized protein</fullName>
    </submittedName>
</protein>
<proteinExistence type="predicted"/>
<keyword evidence="1" id="KW-0812">Transmembrane</keyword>
<dbReference type="Proteomes" id="UP000887572">
    <property type="component" value="Unplaced"/>
</dbReference>